<dbReference type="InterPro" id="IPR010998">
    <property type="entry name" value="Integrase_recombinase_N"/>
</dbReference>
<evidence type="ECO:0000256" key="2">
    <source>
        <dbReference type="ARBA" id="ARBA00023172"/>
    </source>
</evidence>
<proteinExistence type="predicted"/>
<evidence type="ECO:0000256" key="1">
    <source>
        <dbReference type="ARBA" id="ARBA00023125"/>
    </source>
</evidence>
<name>A0A917Z1G3_9ACTN</name>
<reference evidence="5" key="2">
    <citation type="submission" date="2020-09" db="EMBL/GenBank/DDBJ databases">
        <authorList>
            <person name="Sun Q."/>
            <person name="Zhou Y."/>
        </authorList>
    </citation>
    <scope>NUCLEOTIDE SEQUENCE</scope>
    <source>
        <strain evidence="5">CGMCC 4.7368</strain>
    </source>
</reference>
<dbReference type="Proteomes" id="UP000646523">
    <property type="component" value="Unassembled WGS sequence"/>
</dbReference>
<keyword evidence="1 3" id="KW-0238">DNA-binding</keyword>
<keyword evidence="2" id="KW-0233">DNA recombination</keyword>
<protein>
    <recommendedName>
        <fullName evidence="4">Core-binding (CB) domain-containing protein</fullName>
    </recommendedName>
</protein>
<organism evidence="5 6">
    <name type="scientific">Nonomuraea cavernae</name>
    <dbReference type="NCBI Taxonomy" id="2045107"/>
    <lineage>
        <taxon>Bacteria</taxon>
        <taxon>Bacillati</taxon>
        <taxon>Actinomycetota</taxon>
        <taxon>Actinomycetes</taxon>
        <taxon>Streptosporangiales</taxon>
        <taxon>Streptosporangiaceae</taxon>
        <taxon>Nonomuraea</taxon>
    </lineage>
</organism>
<dbReference type="AlphaFoldDB" id="A0A917Z1G3"/>
<dbReference type="Gene3D" id="1.10.443.10">
    <property type="entry name" value="Intergrase catalytic core"/>
    <property type="match status" value="1"/>
</dbReference>
<dbReference type="InterPro" id="IPR013762">
    <property type="entry name" value="Integrase-like_cat_sf"/>
</dbReference>
<keyword evidence="6" id="KW-1185">Reference proteome</keyword>
<evidence type="ECO:0000259" key="4">
    <source>
        <dbReference type="PROSITE" id="PS51900"/>
    </source>
</evidence>
<sequence>MNCAHCGIPLPEKRRRNQVYCSNSCSALASYYRRKNGQPVPPRWQHPALTADDPVLRAAARHAQELGQISGWNPSTARCVLDGLVTVLTDLPAGERVLLSEVRARPHRWVSRPRLVEVLTDLDLLHDDSAPAIRSWIDRVTGSFAPGYITPVRQWLLVLLDGDTRSRSRSASSIYVYFSCIRPFLDDWAAGYDHLREVTRSDIRAALGPLRGSRRATATSALRSLFGFARKRGLIFSNPTTGLKGRPADFSLLPMADEEIRAIEQLVDDLAGRVIIVLAAENAARTGAIRHLELDDLDMANRRITLAGLRQRLGDLSHRALRRWLRHRRTTWPHTNNPHVLISDKTAHGTGPISQQFVTLRMNHIGCTVDRIRKDRILHEALAARADPLHLSLVFGISHSTAVRYSAVAEHLLSDELAQAPNHDPV</sequence>
<dbReference type="SUPFAM" id="SSF56349">
    <property type="entry name" value="DNA breaking-rejoining enzymes"/>
    <property type="match status" value="1"/>
</dbReference>
<evidence type="ECO:0000313" key="5">
    <source>
        <dbReference type="EMBL" id="GGO71768.1"/>
    </source>
</evidence>
<gene>
    <name evidence="5" type="ORF">GCM10012289_38220</name>
</gene>
<evidence type="ECO:0000313" key="6">
    <source>
        <dbReference type="Proteomes" id="UP000646523"/>
    </source>
</evidence>
<dbReference type="GO" id="GO:0006310">
    <property type="term" value="P:DNA recombination"/>
    <property type="evidence" value="ECO:0007669"/>
    <property type="project" value="UniProtKB-KW"/>
</dbReference>
<accession>A0A917Z1G3</accession>
<feature type="domain" description="Core-binding (CB)" evidence="4">
    <location>
        <begin position="146"/>
        <end position="230"/>
    </location>
</feature>
<dbReference type="InterPro" id="IPR011010">
    <property type="entry name" value="DNA_brk_join_enz"/>
</dbReference>
<reference evidence="5" key="1">
    <citation type="journal article" date="2014" name="Int. J. Syst. Evol. Microbiol.">
        <title>Complete genome sequence of Corynebacterium casei LMG S-19264T (=DSM 44701T), isolated from a smear-ripened cheese.</title>
        <authorList>
            <consortium name="US DOE Joint Genome Institute (JGI-PGF)"/>
            <person name="Walter F."/>
            <person name="Albersmeier A."/>
            <person name="Kalinowski J."/>
            <person name="Ruckert C."/>
        </authorList>
    </citation>
    <scope>NUCLEOTIDE SEQUENCE</scope>
    <source>
        <strain evidence="5">CGMCC 4.7368</strain>
    </source>
</reference>
<dbReference type="GO" id="GO:0003677">
    <property type="term" value="F:DNA binding"/>
    <property type="evidence" value="ECO:0007669"/>
    <property type="project" value="UniProtKB-UniRule"/>
</dbReference>
<comment type="caution">
    <text evidence="5">The sequence shown here is derived from an EMBL/GenBank/DDBJ whole genome shotgun (WGS) entry which is preliminary data.</text>
</comment>
<dbReference type="PROSITE" id="PS51900">
    <property type="entry name" value="CB"/>
    <property type="match status" value="1"/>
</dbReference>
<dbReference type="GO" id="GO:0015074">
    <property type="term" value="P:DNA integration"/>
    <property type="evidence" value="ECO:0007669"/>
    <property type="project" value="InterPro"/>
</dbReference>
<dbReference type="EMBL" id="BMNH01000011">
    <property type="protein sequence ID" value="GGO71768.1"/>
    <property type="molecule type" value="Genomic_DNA"/>
</dbReference>
<evidence type="ECO:0000256" key="3">
    <source>
        <dbReference type="PROSITE-ProRule" id="PRU01248"/>
    </source>
</evidence>
<dbReference type="Gene3D" id="1.10.150.130">
    <property type="match status" value="1"/>
</dbReference>
<dbReference type="InterPro" id="IPR044068">
    <property type="entry name" value="CB"/>
</dbReference>